<organism evidence="2 3">
    <name type="scientific">Pseudallescheria apiosperma</name>
    <name type="common">Scedosporium apiospermum</name>
    <dbReference type="NCBI Taxonomy" id="563466"/>
    <lineage>
        <taxon>Eukaryota</taxon>
        <taxon>Fungi</taxon>
        <taxon>Dikarya</taxon>
        <taxon>Ascomycota</taxon>
        <taxon>Pezizomycotina</taxon>
        <taxon>Sordariomycetes</taxon>
        <taxon>Hypocreomycetidae</taxon>
        <taxon>Microascales</taxon>
        <taxon>Microascaceae</taxon>
        <taxon>Scedosporium</taxon>
    </lineage>
</organism>
<sequence>MKFSLTAVSALISLAAAAPTTEGQSDMAKRADEQACVSQCIQSTPSCGFTCWTACLVSCLHAGEADEVQKREIMDIVARAFDN</sequence>
<evidence type="ECO:0000313" key="2">
    <source>
        <dbReference type="EMBL" id="KEZ41657.1"/>
    </source>
</evidence>
<comment type="caution">
    <text evidence="2">The sequence shown here is derived from an EMBL/GenBank/DDBJ whole genome shotgun (WGS) entry which is preliminary data.</text>
</comment>
<dbReference type="Proteomes" id="UP000028545">
    <property type="component" value="Unassembled WGS sequence"/>
</dbReference>
<evidence type="ECO:0008006" key="4">
    <source>
        <dbReference type="Google" id="ProtNLM"/>
    </source>
</evidence>
<feature type="signal peptide" evidence="1">
    <location>
        <begin position="1"/>
        <end position="17"/>
    </location>
</feature>
<evidence type="ECO:0000313" key="3">
    <source>
        <dbReference type="Proteomes" id="UP000028545"/>
    </source>
</evidence>
<keyword evidence="3" id="KW-1185">Reference proteome</keyword>
<dbReference type="EMBL" id="JOWA01000109">
    <property type="protein sequence ID" value="KEZ41657.1"/>
    <property type="molecule type" value="Genomic_DNA"/>
</dbReference>
<reference evidence="2 3" key="1">
    <citation type="journal article" date="2014" name="Genome Announc.">
        <title>Draft genome sequence of the pathogenic fungus Scedosporium apiospermum.</title>
        <authorList>
            <person name="Vandeputte P."/>
            <person name="Ghamrawi S."/>
            <person name="Rechenmann M."/>
            <person name="Iltis A."/>
            <person name="Giraud S."/>
            <person name="Fleury M."/>
            <person name="Thornton C."/>
            <person name="Delhaes L."/>
            <person name="Meyer W."/>
            <person name="Papon N."/>
            <person name="Bouchara J.P."/>
        </authorList>
    </citation>
    <scope>NUCLEOTIDE SEQUENCE [LARGE SCALE GENOMIC DNA]</scope>
    <source>
        <strain evidence="2 3">IHEM 14462</strain>
    </source>
</reference>
<gene>
    <name evidence="2" type="ORF">SAPIO_CDS6975</name>
</gene>
<name>A0A084G2U5_PSEDA</name>
<keyword evidence="1" id="KW-0732">Signal</keyword>
<dbReference type="KEGG" id="sapo:SAPIO_CDS6975"/>
<dbReference type="VEuPathDB" id="FungiDB:SAPIO_CDS6975"/>
<dbReference type="RefSeq" id="XP_016641456.1">
    <property type="nucleotide sequence ID" value="XM_016788932.1"/>
</dbReference>
<dbReference type="GeneID" id="27726047"/>
<evidence type="ECO:0000256" key="1">
    <source>
        <dbReference type="SAM" id="SignalP"/>
    </source>
</evidence>
<proteinExistence type="predicted"/>
<protein>
    <recommendedName>
        <fullName evidence="4">Extracellular membrane protein CFEM domain-containing protein</fullName>
    </recommendedName>
</protein>
<feature type="chain" id="PRO_5001775268" description="Extracellular membrane protein CFEM domain-containing protein" evidence="1">
    <location>
        <begin position="18"/>
        <end position="83"/>
    </location>
</feature>
<accession>A0A084G2U5</accession>
<dbReference type="AlphaFoldDB" id="A0A084G2U5"/>
<dbReference type="HOGENOM" id="CLU_2543884_0_0_1"/>